<feature type="transmembrane region" description="Helical" evidence="1">
    <location>
        <begin position="76"/>
        <end position="94"/>
    </location>
</feature>
<protein>
    <submittedName>
        <fullName evidence="2">Uncharacterized protein</fullName>
    </submittedName>
</protein>
<evidence type="ECO:0000313" key="3">
    <source>
        <dbReference type="Proteomes" id="UP000306630"/>
    </source>
</evidence>
<keyword evidence="1" id="KW-1133">Transmembrane helix</keyword>
<feature type="transmembrane region" description="Helical" evidence="1">
    <location>
        <begin position="21"/>
        <end position="38"/>
    </location>
</feature>
<organism evidence="2 3">
    <name type="scientific">Muribaculum intestinale</name>
    <dbReference type="NCBI Taxonomy" id="1796646"/>
    <lineage>
        <taxon>Bacteria</taxon>
        <taxon>Pseudomonadati</taxon>
        <taxon>Bacteroidota</taxon>
        <taxon>Bacteroidia</taxon>
        <taxon>Bacteroidales</taxon>
        <taxon>Muribaculaceae</taxon>
        <taxon>Muribaculum</taxon>
    </lineage>
</organism>
<dbReference type="AlphaFoldDB" id="A0A4S2FMS6"/>
<comment type="caution">
    <text evidence="2">The sequence shown here is derived from an EMBL/GenBank/DDBJ whole genome shotgun (WGS) entry which is preliminary data.</text>
</comment>
<sequence>MKMKVRKIRHRRLCAFYESKVLNALMITIVTCLLLMAYTQSMLLPVICGTIALLCFICYSIWIWVKKPQKIVINKWLSYMNGWFTLYFLIITAMDAPNKWWYITPICFAVCILCISLIRNQDGMFDINDMQA</sequence>
<name>A0A4S2FMS6_9BACT</name>
<keyword evidence="1" id="KW-0472">Membrane</keyword>
<proteinExistence type="predicted"/>
<feature type="transmembrane region" description="Helical" evidence="1">
    <location>
        <begin position="100"/>
        <end position="118"/>
    </location>
</feature>
<feature type="transmembrane region" description="Helical" evidence="1">
    <location>
        <begin position="44"/>
        <end position="64"/>
    </location>
</feature>
<reference evidence="2 3" key="1">
    <citation type="submission" date="2019-04" db="EMBL/GenBank/DDBJ databases">
        <title>Microbes associate with the intestines of laboratory mice.</title>
        <authorList>
            <person name="Navarre W."/>
            <person name="Wong E."/>
            <person name="Huang K."/>
            <person name="Tropini C."/>
            <person name="Ng K."/>
            <person name="Yu B."/>
        </authorList>
    </citation>
    <scope>NUCLEOTIDE SEQUENCE [LARGE SCALE GENOMIC DNA]</scope>
    <source>
        <strain evidence="2 3">NM06_A21</strain>
    </source>
</reference>
<keyword evidence="1" id="KW-0812">Transmembrane</keyword>
<evidence type="ECO:0000313" key="2">
    <source>
        <dbReference type="EMBL" id="TGY70351.1"/>
    </source>
</evidence>
<dbReference type="EMBL" id="SRYD01000061">
    <property type="protein sequence ID" value="TGY70351.1"/>
    <property type="molecule type" value="Genomic_DNA"/>
</dbReference>
<accession>A0A4S2FMS6</accession>
<gene>
    <name evidence="2" type="ORF">E5333_12860</name>
</gene>
<evidence type="ECO:0000256" key="1">
    <source>
        <dbReference type="SAM" id="Phobius"/>
    </source>
</evidence>
<dbReference type="RefSeq" id="WP_135993804.1">
    <property type="nucleotide sequence ID" value="NZ_WVUM01000058.1"/>
</dbReference>
<dbReference type="Proteomes" id="UP000306630">
    <property type="component" value="Unassembled WGS sequence"/>
</dbReference>